<comment type="caution">
    <text evidence="10">Lacks conserved residue(s) required for the propagation of feature annotation.</text>
</comment>
<organism evidence="14 15">
    <name type="scientific">Nakamurella aerolata</name>
    <dbReference type="NCBI Taxonomy" id="1656892"/>
    <lineage>
        <taxon>Bacteria</taxon>
        <taxon>Bacillati</taxon>
        <taxon>Actinomycetota</taxon>
        <taxon>Actinomycetes</taxon>
        <taxon>Nakamurellales</taxon>
        <taxon>Nakamurellaceae</taxon>
        <taxon>Nakamurella</taxon>
    </lineage>
</organism>
<feature type="domain" description="Arginyl tRNA synthetase N-terminal" evidence="13">
    <location>
        <begin position="69"/>
        <end position="150"/>
    </location>
</feature>
<proteinExistence type="inferred from homology"/>
<keyword evidence="7 10" id="KW-0648">Protein biosynthesis</keyword>
<dbReference type="EMBL" id="JABEND010000006">
    <property type="protein sequence ID" value="NNG36315.1"/>
    <property type="molecule type" value="Genomic_DNA"/>
</dbReference>
<dbReference type="GO" id="GO:0006420">
    <property type="term" value="P:arginyl-tRNA aminoacylation"/>
    <property type="evidence" value="ECO:0007669"/>
    <property type="project" value="UniProtKB-UniRule"/>
</dbReference>
<dbReference type="InterPro" id="IPR001412">
    <property type="entry name" value="aa-tRNA-synth_I_CS"/>
</dbReference>
<evidence type="ECO:0000256" key="3">
    <source>
        <dbReference type="ARBA" id="ARBA00022490"/>
    </source>
</evidence>
<name>A0A849A738_9ACTN</name>
<dbReference type="PROSITE" id="PS00178">
    <property type="entry name" value="AA_TRNA_LIGASE_I"/>
    <property type="match status" value="1"/>
</dbReference>
<dbReference type="FunFam" id="1.10.730.10:FF:000008">
    <property type="entry name" value="Arginine--tRNA ligase"/>
    <property type="match status" value="1"/>
</dbReference>
<dbReference type="CDD" id="cd00671">
    <property type="entry name" value="ArgRS_core"/>
    <property type="match status" value="1"/>
</dbReference>
<dbReference type="SMART" id="SM00836">
    <property type="entry name" value="DALR_1"/>
    <property type="match status" value="1"/>
</dbReference>
<dbReference type="InterPro" id="IPR035684">
    <property type="entry name" value="ArgRS_core"/>
</dbReference>
<evidence type="ECO:0000313" key="14">
    <source>
        <dbReference type="EMBL" id="NNG36315.1"/>
    </source>
</evidence>
<evidence type="ECO:0000313" key="15">
    <source>
        <dbReference type="Proteomes" id="UP000562984"/>
    </source>
</evidence>
<evidence type="ECO:0000256" key="5">
    <source>
        <dbReference type="ARBA" id="ARBA00022741"/>
    </source>
</evidence>
<reference evidence="14 15" key="1">
    <citation type="submission" date="2020-05" db="EMBL/GenBank/DDBJ databases">
        <title>Nakamurella sp. DB0629 isolated from air conditioner.</title>
        <authorList>
            <person name="Kim D.H."/>
            <person name="Kim D.-U."/>
        </authorList>
    </citation>
    <scope>NUCLEOTIDE SEQUENCE [LARGE SCALE GENOMIC DNA]</scope>
    <source>
        <strain evidence="14 15">DB0629</strain>
    </source>
</reference>
<evidence type="ECO:0000256" key="9">
    <source>
        <dbReference type="ARBA" id="ARBA00049339"/>
    </source>
</evidence>
<dbReference type="AlphaFoldDB" id="A0A849A738"/>
<dbReference type="Pfam" id="PF05746">
    <property type="entry name" value="DALR_1"/>
    <property type="match status" value="1"/>
</dbReference>
<evidence type="ECO:0000259" key="12">
    <source>
        <dbReference type="SMART" id="SM00836"/>
    </source>
</evidence>
<dbReference type="Proteomes" id="UP000562984">
    <property type="component" value="Unassembled WGS sequence"/>
</dbReference>
<dbReference type="SUPFAM" id="SSF52374">
    <property type="entry name" value="Nucleotidylyl transferase"/>
    <property type="match status" value="1"/>
</dbReference>
<dbReference type="HAMAP" id="MF_00123">
    <property type="entry name" value="Arg_tRNA_synth"/>
    <property type="match status" value="1"/>
</dbReference>
<comment type="catalytic activity">
    <reaction evidence="9 10">
        <text>tRNA(Arg) + L-arginine + ATP = L-arginyl-tRNA(Arg) + AMP + diphosphate</text>
        <dbReference type="Rhea" id="RHEA:20301"/>
        <dbReference type="Rhea" id="RHEA-COMP:9658"/>
        <dbReference type="Rhea" id="RHEA-COMP:9673"/>
        <dbReference type="ChEBI" id="CHEBI:30616"/>
        <dbReference type="ChEBI" id="CHEBI:32682"/>
        <dbReference type="ChEBI" id="CHEBI:33019"/>
        <dbReference type="ChEBI" id="CHEBI:78442"/>
        <dbReference type="ChEBI" id="CHEBI:78513"/>
        <dbReference type="ChEBI" id="CHEBI:456215"/>
        <dbReference type="EC" id="6.1.1.19"/>
    </reaction>
</comment>
<evidence type="ECO:0000256" key="10">
    <source>
        <dbReference type="HAMAP-Rule" id="MF_00123"/>
    </source>
</evidence>
<comment type="similarity">
    <text evidence="2 10 11">Belongs to the class-I aminoacyl-tRNA synthetase family.</text>
</comment>
<dbReference type="Pfam" id="PF00750">
    <property type="entry name" value="tRNA-synt_1d"/>
    <property type="match status" value="1"/>
</dbReference>
<evidence type="ECO:0000256" key="6">
    <source>
        <dbReference type="ARBA" id="ARBA00022840"/>
    </source>
</evidence>
<keyword evidence="5 10" id="KW-0547">Nucleotide-binding</keyword>
<dbReference type="NCBIfam" id="TIGR00456">
    <property type="entry name" value="argS"/>
    <property type="match status" value="1"/>
</dbReference>
<dbReference type="SMART" id="SM01016">
    <property type="entry name" value="Arg_tRNA_synt_N"/>
    <property type="match status" value="1"/>
</dbReference>
<dbReference type="CDD" id="cd07956">
    <property type="entry name" value="Anticodon_Ia_Arg"/>
    <property type="match status" value="1"/>
</dbReference>
<keyword evidence="6 10" id="KW-0067">ATP-binding</keyword>
<evidence type="ECO:0000259" key="13">
    <source>
        <dbReference type="SMART" id="SM01016"/>
    </source>
</evidence>
<comment type="subunit">
    <text evidence="10">Monomer.</text>
</comment>
<keyword evidence="3 10" id="KW-0963">Cytoplasm</keyword>
<dbReference type="InterPro" id="IPR014729">
    <property type="entry name" value="Rossmann-like_a/b/a_fold"/>
</dbReference>
<evidence type="ECO:0000256" key="7">
    <source>
        <dbReference type="ARBA" id="ARBA00022917"/>
    </source>
</evidence>
<dbReference type="InterPro" id="IPR008909">
    <property type="entry name" value="DALR_anticod-bd"/>
</dbReference>
<evidence type="ECO:0000256" key="11">
    <source>
        <dbReference type="RuleBase" id="RU363038"/>
    </source>
</evidence>
<dbReference type="GO" id="GO:0005524">
    <property type="term" value="F:ATP binding"/>
    <property type="evidence" value="ECO:0007669"/>
    <property type="project" value="UniProtKB-UniRule"/>
</dbReference>
<dbReference type="Gene3D" id="3.30.1360.70">
    <property type="entry name" value="Arginyl tRNA synthetase N-terminal domain"/>
    <property type="match status" value="1"/>
</dbReference>
<evidence type="ECO:0000256" key="1">
    <source>
        <dbReference type="ARBA" id="ARBA00004496"/>
    </source>
</evidence>
<dbReference type="Pfam" id="PF03485">
    <property type="entry name" value="Arg_tRNA_synt_N"/>
    <property type="match status" value="1"/>
</dbReference>
<keyword evidence="4 10" id="KW-0436">Ligase</keyword>
<dbReference type="PANTHER" id="PTHR11956:SF5">
    <property type="entry name" value="ARGININE--TRNA LIGASE, CYTOPLASMIC"/>
    <property type="match status" value="1"/>
</dbReference>
<protein>
    <recommendedName>
        <fullName evidence="10">Arginine--tRNA ligase</fullName>
        <ecNumber evidence="10">6.1.1.19</ecNumber>
    </recommendedName>
    <alternativeName>
        <fullName evidence="10">Arginyl-tRNA synthetase</fullName>
        <shortName evidence="10">ArgRS</shortName>
    </alternativeName>
</protein>
<dbReference type="GO" id="GO:0004814">
    <property type="term" value="F:arginine-tRNA ligase activity"/>
    <property type="evidence" value="ECO:0007669"/>
    <property type="project" value="UniProtKB-UniRule"/>
</dbReference>
<dbReference type="InterPro" id="IPR036695">
    <property type="entry name" value="Arg-tRNA-synth_N_sf"/>
</dbReference>
<keyword evidence="15" id="KW-1185">Reference proteome</keyword>
<dbReference type="InterPro" id="IPR009080">
    <property type="entry name" value="tRNAsynth_Ia_anticodon-bd"/>
</dbReference>
<dbReference type="FunFam" id="3.40.50.620:FF:000116">
    <property type="entry name" value="Arginine--tRNA ligase"/>
    <property type="match status" value="1"/>
</dbReference>
<dbReference type="Gene3D" id="1.10.730.10">
    <property type="entry name" value="Isoleucyl-tRNA Synthetase, Domain 1"/>
    <property type="match status" value="1"/>
</dbReference>
<sequence length="640" mass="68773">MRCHVRTIGTAGARPSSFGNLWSDLRQGQGVLPANISGRWNQYHGLVTGPSPAAVSGSSRTVSPFAPADVLAPRIGAAIEAAFGAEYAGVDPLLRPSQFADLQANVALSLAKKVGAKPRDVAEKIVAALDVSDLASSVEISGPGFINLTLSPGWLSGAATSMAGDERLGVPRQERQIVPIDYSAPNVAKEMHAGHLRTTVVGDSLARTLEHLGHQVIRQNHIGDWGTPFGMLIEHLLDVGETSDEATLLEVDPNSFYQHAREKFDSDPAFADRARGRVVKLQAGDAPTLAVWNRLVGLSKVYFNRIYSALDVTLTDGDLAGESMYNDQLQAVCDELEDRGIAVISDGALCVFLPGYTGREGKPVPLIVRKSDGGYGYGTTDLATVKYRVQQLHANRILYVIGSPQSLHLNMVWDTARAAGWLPDDVEVVHVQIGNVLGSDRKMLRTRSGNPLRLMGLVDEANTVARKVIDEARPDLDEAIRAEIAPQIGVGAIKYADLSVAHDTEYVLDLERMVSLTGNTGPYLQYAAARIHSIFRNAGMAPDAATAPIVVAEAAERDLVLALLQFGSTVALVGDALEPHRLAGYLFELAQAFSSFYEKCPVLKADDAAVRDSRLALSALTLRVLTQGLELLGIRSPERM</sequence>
<comment type="subcellular location">
    <subcellularLocation>
        <location evidence="1 10">Cytoplasm</location>
    </subcellularLocation>
</comment>
<accession>A0A849A738</accession>
<feature type="domain" description="DALR anticodon binding" evidence="12">
    <location>
        <begin position="524"/>
        <end position="640"/>
    </location>
</feature>
<gene>
    <name evidence="10 14" type="primary">argS</name>
    <name evidence="14" type="ORF">HKD39_11440</name>
</gene>
<dbReference type="InterPro" id="IPR005148">
    <property type="entry name" value="Arg-tRNA-synth_N"/>
</dbReference>
<dbReference type="Gene3D" id="3.40.50.620">
    <property type="entry name" value="HUPs"/>
    <property type="match status" value="1"/>
</dbReference>
<dbReference type="PANTHER" id="PTHR11956">
    <property type="entry name" value="ARGINYL-TRNA SYNTHETASE"/>
    <property type="match status" value="1"/>
</dbReference>
<dbReference type="PRINTS" id="PR01038">
    <property type="entry name" value="TRNASYNTHARG"/>
</dbReference>
<comment type="caution">
    <text evidence="14">The sequence shown here is derived from an EMBL/GenBank/DDBJ whole genome shotgun (WGS) entry which is preliminary data.</text>
</comment>
<dbReference type="SUPFAM" id="SSF47323">
    <property type="entry name" value="Anticodon-binding domain of a subclass of class I aminoacyl-tRNA synthetases"/>
    <property type="match status" value="1"/>
</dbReference>
<keyword evidence="8 10" id="KW-0030">Aminoacyl-tRNA synthetase</keyword>
<dbReference type="GO" id="GO:0005737">
    <property type="term" value="C:cytoplasm"/>
    <property type="evidence" value="ECO:0007669"/>
    <property type="project" value="UniProtKB-SubCell"/>
</dbReference>
<dbReference type="EC" id="6.1.1.19" evidence="10"/>
<evidence type="ECO:0000256" key="4">
    <source>
        <dbReference type="ARBA" id="ARBA00022598"/>
    </source>
</evidence>
<evidence type="ECO:0000256" key="8">
    <source>
        <dbReference type="ARBA" id="ARBA00023146"/>
    </source>
</evidence>
<dbReference type="SUPFAM" id="SSF55190">
    <property type="entry name" value="Arginyl-tRNA synthetase (ArgRS), N-terminal 'additional' domain"/>
    <property type="match status" value="1"/>
</dbReference>
<dbReference type="InterPro" id="IPR001278">
    <property type="entry name" value="Arg-tRNA-ligase"/>
</dbReference>
<evidence type="ECO:0000256" key="2">
    <source>
        <dbReference type="ARBA" id="ARBA00005594"/>
    </source>
</evidence>